<feature type="region of interest" description="Disordered" evidence="2">
    <location>
        <begin position="1064"/>
        <end position="1083"/>
    </location>
</feature>
<comment type="similarity">
    <text evidence="1">Belongs to the metallo-dependent hydrolases superfamily. TatD-type hydrolase family.</text>
</comment>
<dbReference type="InterPro" id="IPR001130">
    <property type="entry name" value="TatD-like"/>
</dbReference>
<gene>
    <name evidence="4" type="ORF">MEDL_68128</name>
</gene>
<dbReference type="Gene3D" id="1.10.340.70">
    <property type="match status" value="1"/>
</dbReference>
<name>A0A8S3VG46_MYTED</name>
<dbReference type="EC" id="3.1.21.-" evidence="4"/>
<proteinExistence type="inferred from homology"/>
<dbReference type="Gene3D" id="2.40.70.10">
    <property type="entry name" value="Acid Proteases"/>
    <property type="match status" value="1"/>
</dbReference>
<accession>A0A8S3VG46</accession>
<dbReference type="SUPFAM" id="SSF50630">
    <property type="entry name" value="Acid proteases"/>
    <property type="match status" value="1"/>
</dbReference>
<feature type="domain" description="Integrase zinc-binding" evidence="3">
    <location>
        <begin position="1184"/>
        <end position="1236"/>
    </location>
</feature>
<reference evidence="4" key="1">
    <citation type="submission" date="2021-03" db="EMBL/GenBank/DDBJ databases">
        <authorList>
            <person name="Bekaert M."/>
        </authorList>
    </citation>
    <scope>NUCLEOTIDE SEQUENCE</scope>
</reference>
<dbReference type="InterPro" id="IPR041588">
    <property type="entry name" value="Integrase_H2C2"/>
</dbReference>
<evidence type="ECO:0000256" key="1">
    <source>
        <dbReference type="ARBA" id="ARBA00009275"/>
    </source>
</evidence>
<protein>
    <submittedName>
        <fullName evidence="4">TatD</fullName>
        <ecNumber evidence="4">3.1.21.-</ecNumber>
    </submittedName>
</protein>
<dbReference type="PANTHER" id="PTHR46363:SF1">
    <property type="entry name" value="DEOXYRIBONUCLEASE TATDN2-RELATED"/>
    <property type="match status" value="1"/>
</dbReference>
<feature type="compositionally biased region" description="Polar residues" evidence="2">
    <location>
        <begin position="585"/>
        <end position="602"/>
    </location>
</feature>
<dbReference type="PANTHER" id="PTHR46363">
    <property type="entry name" value="DEOXYRIBONUCLEASE TATDN2-RELATED"/>
    <property type="match status" value="1"/>
</dbReference>
<dbReference type="Gene3D" id="3.20.20.140">
    <property type="entry name" value="Metal-dependent hydrolases"/>
    <property type="match status" value="1"/>
</dbReference>
<dbReference type="FunFam" id="1.10.340.70:FF:000001">
    <property type="entry name" value="Retrovirus-related Pol polyprotein from transposon gypsy-like Protein"/>
    <property type="match status" value="1"/>
</dbReference>
<dbReference type="Pfam" id="PF17921">
    <property type="entry name" value="Integrase_H2C2"/>
    <property type="match status" value="1"/>
</dbReference>
<feature type="region of interest" description="Disordered" evidence="2">
    <location>
        <begin position="585"/>
        <end position="607"/>
    </location>
</feature>
<dbReference type="Pfam" id="PF01026">
    <property type="entry name" value="TatD_DNase"/>
    <property type="match status" value="1"/>
</dbReference>
<dbReference type="GO" id="GO:0016788">
    <property type="term" value="F:hydrolase activity, acting on ester bonds"/>
    <property type="evidence" value="ECO:0007669"/>
    <property type="project" value="InterPro"/>
</dbReference>
<keyword evidence="4" id="KW-0378">Hydrolase</keyword>
<dbReference type="Pfam" id="PF13650">
    <property type="entry name" value="Asp_protease_2"/>
    <property type="match status" value="1"/>
</dbReference>
<sequence>MSYLERDINMDKVCVNFCGYDELLLIPSVGQITADRIWELRKQGDITPEMLVTIPHIRMDVVHQFIDYTTLCDVKFVDHVEDDLEDFADKCSIFSGEEQNEYGEEEETKVPNLQTIIEKSESLIPPKAFSFQYPQMQLGQESQEKKIKFDLVQEPVKTGKVLDSVPKFEQVAPRSYSSPVDRHEKPTLSFRPKAVSTGIAQRKRKVGQSVMRPVAPPQFTPQLQTMLPGSVSAGSNVFSAPNMPGMPSTVWSTLRPAPTGTYCYNAQPINTAAPTMTTFQQPSGYGIGSQYPSQTFAPSTAANISRSMTNKASTTPLKSLKYDGTDKGDDWVSFLGKFEMYADVAGLSEQDKRAHLCWAVTGNAARFCLGRVRRNKDISYAELVKCMEKRFNLRKLTETVRIQFQSARQSPGEDLDDWAERLLSLADKAFGELPEEFVTSEVITKLCHGTVDKHAGSVAASFRPKTVDEALERIKWQQYNDKALFGQDVRTRNTREIQEPNSENFEENAFQVNNVKMDSQQQLVQSIDKLTENVDRNLKHIQSNIGDVQSSVDKNIQAVQAEMKGMERKWENEMEYMKDTINQIKKTGTSSQGRSQYRPRQNQGRDRSTWECYNCHEVGLKGVGPSHTVENRQNEKINLDKTTFNDVDTEKTFNDVKSVNTFNDVQSDKTFNDVHTDKTTFNDVDTDTTVCGKPEVCEEESVGNKVDNVFDIKSVEKKGQKTTVEIPLTTAHPPTGIDVGNQVDISETSTVTDGSERIFTTMQLGNSSLLRLSLELGDTPLVAAVDTAAEVTIISDKVFESLKKKPPMLRETVMHAAGRGMKMKTLVVGPVKLRIGTKLYETDVYVAPIDDDMLLGLNFMVAYSVTVDLEKLTFNIGGEMLEMSPGPRRSIPVVSKVVIGKRTVVPPHSVVHVQAKLENQLERYIIEPCDEHLPILIPRCLYNNQDKPSICLVNASDRYYTLKKNSVIAKAEVVNEIEPSVSTNQITEVSEEGQVELSPEIRQLLDSSSVNLSENEKQQLEALLSEYTDIFSKDEFDIGTFRGDFRTIDNVIPLAAVQHDVNRSGEKEYPGSTSGVIQGAEEGSRECNTTTMVLDGVLANTASLTEESAFGIQYTTDQLSSEQAMDPDLQLILHWLQKEEEPPDNIVYMAGPAAKKYLVNKEQFFLDKAVLFNRSKSDQVRLVVPKAYIQEVLILNHDLPITGHQGIDRTTGRVKKKFYWYKMGDMIKEYVRTCNVYGHILHSREVVILSMDSDKAEIVFEDISSSEDTLLDAESIGTDSVADMDEFEDNPHIGYDETTGDIVVNEQIPKSDLPSKLPTWTYEQINQKERTCIVKEDLTNIRNLLSQCENIESSESETTEPRWYPKMTENIEVRRTFKLDAIESDSDWDDSSRDDNNNSVYEEISEGSLHLQVEEKKDDPRNSPCPFEGCDFVGRKLKFHVQHIHMPRIMWDNPQPPVRQERLAEVHQLRGNVLQYLSECLTGHSSMTELIRWANNNIAKMIPKRSEILSNARIQMEGLCEELKWRKPDRYALRPIVSPCVLVHWRYQVLFSQYLLNEQLSAYMCFGLEFMNNIENLEKSPLEYAKTYSLIARVLAMREELNVDIDEETNEIETPTIKDTPLVESDRRIVKLKRGTSDEPVIPVKRSKQEHSSELRVQKRSVLDVFDSHFHLDRASTRISGNPTAITIERWLGEQMERPPVVPVNIKGGLLIFCDPETYPETVPFDSKWKVAIGLHPKKIYEASPQSVGRFFEYVTNSRVSAVGEVGLDSSMNPGRANLDRQEQFLKEITEWIKPTMPLILHIRSNRQDTYSKNLYYRALQIFKHRCHPDQIFILHCFTSDKETITSWLSNFRNTYFGFTHLITKFNQQQIQALRYIPVNRLLAETDAPYMPPRGIRINTPIYVGEVVEKLATLRYVDLQTMALATLENAQRIFV</sequence>
<dbReference type="InterPro" id="IPR032466">
    <property type="entry name" value="Metal_Hydrolase"/>
</dbReference>
<dbReference type="OrthoDB" id="6149959at2759"/>
<dbReference type="Proteomes" id="UP000683360">
    <property type="component" value="Unassembled WGS sequence"/>
</dbReference>
<dbReference type="EMBL" id="CAJPWZ010003317">
    <property type="protein sequence ID" value="CAG2256839.1"/>
    <property type="molecule type" value="Genomic_DNA"/>
</dbReference>
<evidence type="ECO:0000313" key="5">
    <source>
        <dbReference type="Proteomes" id="UP000683360"/>
    </source>
</evidence>
<evidence type="ECO:0000259" key="3">
    <source>
        <dbReference type="Pfam" id="PF17921"/>
    </source>
</evidence>
<keyword evidence="5" id="KW-1185">Reference proteome</keyword>
<dbReference type="CDD" id="cd00303">
    <property type="entry name" value="retropepsin_like"/>
    <property type="match status" value="1"/>
</dbReference>
<dbReference type="InterPro" id="IPR021109">
    <property type="entry name" value="Peptidase_aspartic_dom_sf"/>
</dbReference>
<comment type="caution">
    <text evidence="4">The sequence shown here is derived from an EMBL/GenBank/DDBJ whole genome shotgun (WGS) entry which is preliminary data.</text>
</comment>
<organism evidence="4 5">
    <name type="scientific">Mytilus edulis</name>
    <name type="common">Blue mussel</name>
    <dbReference type="NCBI Taxonomy" id="6550"/>
    <lineage>
        <taxon>Eukaryota</taxon>
        <taxon>Metazoa</taxon>
        <taxon>Spiralia</taxon>
        <taxon>Lophotrochozoa</taxon>
        <taxon>Mollusca</taxon>
        <taxon>Bivalvia</taxon>
        <taxon>Autobranchia</taxon>
        <taxon>Pteriomorphia</taxon>
        <taxon>Mytilida</taxon>
        <taxon>Mytiloidea</taxon>
        <taxon>Mytilidae</taxon>
        <taxon>Mytilinae</taxon>
        <taxon>Mytilus</taxon>
    </lineage>
</organism>
<evidence type="ECO:0000256" key="2">
    <source>
        <dbReference type="SAM" id="MobiDB-lite"/>
    </source>
</evidence>
<dbReference type="SUPFAM" id="SSF51556">
    <property type="entry name" value="Metallo-dependent hydrolases"/>
    <property type="match status" value="1"/>
</dbReference>
<feature type="region of interest" description="Disordered" evidence="2">
    <location>
        <begin position="195"/>
        <end position="214"/>
    </location>
</feature>
<evidence type="ECO:0000313" key="4">
    <source>
        <dbReference type="EMBL" id="CAG2256839.1"/>
    </source>
</evidence>